<evidence type="ECO:0000313" key="2">
    <source>
        <dbReference type="Proteomes" id="UP001652625"/>
    </source>
</evidence>
<name>A0ABM4DIV7_HYDVU</name>
<dbReference type="InterPro" id="IPR043137">
    <property type="entry name" value="GGT_ssub_C"/>
</dbReference>
<dbReference type="Pfam" id="PF01019">
    <property type="entry name" value="G_glu_transpept"/>
    <property type="match status" value="1"/>
</dbReference>
<organism evidence="2 3">
    <name type="scientific">Hydra vulgaris</name>
    <name type="common">Hydra</name>
    <name type="synonym">Hydra attenuata</name>
    <dbReference type="NCBI Taxonomy" id="6087"/>
    <lineage>
        <taxon>Eukaryota</taxon>
        <taxon>Metazoa</taxon>
        <taxon>Cnidaria</taxon>
        <taxon>Hydrozoa</taxon>
        <taxon>Hydroidolina</taxon>
        <taxon>Anthoathecata</taxon>
        <taxon>Aplanulata</taxon>
        <taxon>Hydridae</taxon>
        <taxon>Hydra</taxon>
    </lineage>
</organism>
<dbReference type="InterPro" id="IPR043138">
    <property type="entry name" value="GGT_lsub"/>
</dbReference>
<gene>
    <name evidence="3" type="primary">LOC100204534</name>
</gene>
<accession>A0ABM4DIV7</accession>
<evidence type="ECO:0000313" key="3">
    <source>
        <dbReference type="RefSeq" id="XP_065674431.1"/>
    </source>
</evidence>
<keyword evidence="1" id="KW-0732">Signal</keyword>
<dbReference type="PANTHER" id="PTHR11686:SF9">
    <property type="entry name" value="RE13973P"/>
    <property type="match status" value="1"/>
</dbReference>
<dbReference type="PRINTS" id="PR01210">
    <property type="entry name" value="GGTRANSPTASE"/>
</dbReference>
<dbReference type="Gene3D" id="3.60.20.40">
    <property type="match status" value="1"/>
</dbReference>
<feature type="signal peptide" evidence="1">
    <location>
        <begin position="1"/>
        <end position="22"/>
    </location>
</feature>
<reference evidence="3" key="1">
    <citation type="submission" date="2025-08" db="UniProtKB">
        <authorList>
            <consortium name="RefSeq"/>
        </authorList>
    </citation>
    <scope>IDENTIFICATION</scope>
</reference>
<dbReference type="InterPro" id="IPR000101">
    <property type="entry name" value="GGT_peptidase"/>
</dbReference>
<dbReference type="GeneID" id="100204534"/>
<dbReference type="SUPFAM" id="SSF56235">
    <property type="entry name" value="N-terminal nucleophile aminohydrolases (Ntn hydrolases)"/>
    <property type="match status" value="1"/>
</dbReference>
<dbReference type="RefSeq" id="XP_065674431.1">
    <property type="nucleotide sequence ID" value="XM_065818359.1"/>
</dbReference>
<dbReference type="Gene3D" id="1.10.246.130">
    <property type="match status" value="1"/>
</dbReference>
<keyword evidence="2" id="KW-1185">Reference proteome</keyword>
<dbReference type="InterPro" id="IPR029055">
    <property type="entry name" value="Ntn_hydrolases_N"/>
</dbReference>
<sequence>MLLEIVLSIIQILRLFTSTAECKVNYPDGWIHSKQPTFTNDPFKFKEYSVAADSQLCSKIGAEVIKKGGNAADAVVTSHCCTEVVNSQSTGLGGGGNIVYYDKPTKTAWSYDFRETVPLRYSQNRDSYSNMPGDKVLVPGVLKGLYTLWKDFGSKNISWSELWKPCIDLATDGIQVGAALNNAILKKIEYFDAPGMLSTFKPGGNILRFNDTLKRLTLARTYSRIAQSGNDEDFYRGAMAYDIVLDIQEAGGTITLEDLYHYKVRISKPTKVEIKGLFMHSSPPPGGGSLVSLALKIIDFFNWTAADRLANPGLIYHYIIEALKFSYAPNTFIQDPFFEMYSNQVSSYMLDPEVAFEKKRRIDMTSHKSSYYMPYNIALHPEPGGTTHISIIDKSGNAVSCTSSLNGNFGSGFMSSRLGIIYNDHMKDFYKTWRSVYNINDDKKFPGKRPMSRLSPIIFIDSNSDVVGVFGAAGGPFIPTALIQVIINWLYFGDNIKESISLSRLHCQLFPKKIIVEKTFPDSLIQKIQFYQKERFTNSTASSSSLQEVPDDIMGVVQAIVRLKDGTLNAHCDYRKDGQPAGE</sequence>
<feature type="chain" id="PRO_5045156489" evidence="1">
    <location>
        <begin position="23"/>
        <end position="583"/>
    </location>
</feature>
<dbReference type="Proteomes" id="UP001652625">
    <property type="component" value="Chromosome 14"/>
</dbReference>
<dbReference type="PANTHER" id="PTHR11686">
    <property type="entry name" value="GAMMA GLUTAMYL TRANSPEPTIDASE"/>
    <property type="match status" value="1"/>
</dbReference>
<protein>
    <submittedName>
        <fullName evidence="3">Scoloptoxin SSD14 isoform X7</fullName>
    </submittedName>
</protein>
<proteinExistence type="predicted"/>
<evidence type="ECO:0000256" key="1">
    <source>
        <dbReference type="SAM" id="SignalP"/>
    </source>
</evidence>